<dbReference type="InterPro" id="IPR006615">
    <property type="entry name" value="Pept_C19_DUSP"/>
</dbReference>
<feature type="compositionally biased region" description="Low complexity" evidence="1">
    <location>
        <begin position="180"/>
        <end position="189"/>
    </location>
</feature>
<feature type="compositionally biased region" description="Polar residues" evidence="1">
    <location>
        <begin position="169"/>
        <end position="179"/>
    </location>
</feature>
<reference evidence="3 4" key="1">
    <citation type="submission" date="2022-12" db="EMBL/GenBank/DDBJ databases">
        <title>Chromosome-level genome of Tegillarca granosa.</title>
        <authorList>
            <person name="Kim J."/>
        </authorList>
    </citation>
    <scope>NUCLEOTIDE SEQUENCE [LARGE SCALE GENOMIC DNA]</scope>
    <source>
        <strain evidence="3">Teg-2019</strain>
        <tissue evidence="3">Adductor muscle</tissue>
    </source>
</reference>
<feature type="compositionally biased region" description="Polar residues" evidence="1">
    <location>
        <begin position="190"/>
        <end position="230"/>
    </location>
</feature>
<feature type="domain" description="DUSP" evidence="2">
    <location>
        <begin position="72"/>
        <end position="174"/>
    </location>
</feature>
<proteinExistence type="predicted"/>
<gene>
    <name evidence="3" type="ORF">KUTeg_021913</name>
</gene>
<name>A0ABQ9E4Q0_TEGGR</name>
<evidence type="ECO:0000256" key="1">
    <source>
        <dbReference type="SAM" id="MobiDB-lite"/>
    </source>
</evidence>
<dbReference type="SMART" id="SM00695">
    <property type="entry name" value="DUSP"/>
    <property type="match status" value="1"/>
</dbReference>
<protein>
    <recommendedName>
        <fullName evidence="2">DUSP domain-containing protein</fullName>
    </recommendedName>
</protein>
<feature type="region of interest" description="Disordered" evidence="1">
    <location>
        <begin position="166"/>
        <end position="268"/>
    </location>
</feature>
<accession>A0ABQ9E4Q0</accession>
<organism evidence="3 4">
    <name type="scientific">Tegillarca granosa</name>
    <name type="common">Malaysian cockle</name>
    <name type="synonym">Anadara granosa</name>
    <dbReference type="NCBI Taxonomy" id="220873"/>
    <lineage>
        <taxon>Eukaryota</taxon>
        <taxon>Metazoa</taxon>
        <taxon>Spiralia</taxon>
        <taxon>Lophotrochozoa</taxon>
        <taxon>Mollusca</taxon>
        <taxon>Bivalvia</taxon>
        <taxon>Autobranchia</taxon>
        <taxon>Pteriomorphia</taxon>
        <taxon>Arcoida</taxon>
        <taxon>Arcoidea</taxon>
        <taxon>Arcidae</taxon>
        <taxon>Tegillarca</taxon>
    </lineage>
</organism>
<evidence type="ECO:0000313" key="3">
    <source>
        <dbReference type="EMBL" id="KAJ8300394.1"/>
    </source>
</evidence>
<evidence type="ECO:0000259" key="2">
    <source>
        <dbReference type="PROSITE" id="PS51283"/>
    </source>
</evidence>
<dbReference type="PROSITE" id="PS51283">
    <property type="entry name" value="DUSP"/>
    <property type="match status" value="1"/>
</dbReference>
<keyword evidence="4" id="KW-1185">Reference proteome</keyword>
<dbReference type="EMBL" id="JARBDR010000919">
    <property type="protein sequence ID" value="KAJ8300394.1"/>
    <property type="molecule type" value="Genomic_DNA"/>
</dbReference>
<comment type="caution">
    <text evidence="3">The sequence shown here is derived from an EMBL/GenBank/DDBJ whole genome shotgun (WGS) entry which is preliminary data.</text>
</comment>
<dbReference type="Gene3D" id="3.30.2230.10">
    <property type="entry name" value="DUSP-like"/>
    <property type="match status" value="1"/>
</dbReference>
<dbReference type="InterPro" id="IPR035927">
    <property type="entry name" value="DUSP-like_sf"/>
</dbReference>
<sequence>MYMYIYYIDRKRDDDAAQLRQKAMQLLEAREWVGFPVTNLVYHYHILGARFGGGPVCNHLYPCSTCQTELEQLQNRQKSEIENFILLNDKFRDEDNPPVIYYISMTWFKEWENFVRGKTNTPPGPIENSRISVTKNGQLSVKHNSDHGQLSKEMWQFLHGIYGGGPELSQKQSSTLQTGSSSVGNSSISQDKNSVSSPSQEKPVSSTQAESSNMSQSTNSINSMNQSPAISSTTEMESVETEESDGTKSQTDSSVKEAAAETTIATKL</sequence>
<evidence type="ECO:0000313" key="4">
    <source>
        <dbReference type="Proteomes" id="UP001217089"/>
    </source>
</evidence>
<dbReference type="Proteomes" id="UP001217089">
    <property type="component" value="Unassembled WGS sequence"/>
</dbReference>
<dbReference type="Pfam" id="PF06337">
    <property type="entry name" value="DUSP"/>
    <property type="match status" value="1"/>
</dbReference>
<dbReference type="SUPFAM" id="SSF143791">
    <property type="entry name" value="DUSP-like"/>
    <property type="match status" value="1"/>
</dbReference>